<dbReference type="VEuPathDB" id="ToxoDB:EAH_00023630"/>
<name>U6GCT2_EIMAC</name>
<dbReference type="AlphaFoldDB" id="U6GCT2"/>
<dbReference type="OrthoDB" id="347999at2759"/>
<keyword evidence="3" id="KW-1185">Reference proteome</keyword>
<gene>
    <name evidence="2" type="ORF">EAH_00023630</name>
</gene>
<protein>
    <submittedName>
        <fullName evidence="2">Uncharacterized protein</fullName>
    </submittedName>
</protein>
<feature type="compositionally biased region" description="Basic and acidic residues" evidence="1">
    <location>
        <begin position="186"/>
        <end position="203"/>
    </location>
</feature>
<evidence type="ECO:0000313" key="2">
    <source>
        <dbReference type="EMBL" id="CDI77357.1"/>
    </source>
</evidence>
<organism evidence="2 3">
    <name type="scientific">Eimeria acervulina</name>
    <name type="common">Coccidian parasite</name>
    <dbReference type="NCBI Taxonomy" id="5801"/>
    <lineage>
        <taxon>Eukaryota</taxon>
        <taxon>Sar</taxon>
        <taxon>Alveolata</taxon>
        <taxon>Apicomplexa</taxon>
        <taxon>Conoidasida</taxon>
        <taxon>Coccidia</taxon>
        <taxon>Eucoccidiorida</taxon>
        <taxon>Eimeriorina</taxon>
        <taxon>Eimeriidae</taxon>
        <taxon>Eimeria</taxon>
    </lineage>
</organism>
<feature type="compositionally biased region" description="Acidic residues" evidence="1">
    <location>
        <begin position="204"/>
        <end position="218"/>
    </location>
</feature>
<dbReference type="EMBL" id="HG670635">
    <property type="protein sequence ID" value="CDI77357.1"/>
    <property type="molecule type" value="Genomic_DNA"/>
</dbReference>
<proteinExistence type="predicted"/>
<feature type="region of interest" description="Disordered" evidence="1">
    <location>
        <begin position="175"/>
        <end position="225"/>
    </location>
</feature>
<reference evidence="2" key="1">
    <citation type="submission" date="2013-10" db="EMBL/GenBank/DDBJ databases">
        <title>Genomic analysis of the causative agents of coccidiosis in chickens.</title>
        <authorList>
            <person name="Reid A.J."/>
            <person name="Blake D."/>
            <person name="Billington K."/>
            <person name="Browne H."/>
            <person name="Dunn M."/>
            <person name="Hung S."/>
            <person name="Kawahara F."/>
            <person name="Miranda-Saavedra D."/>
            <person name="Mourier T."/>
            <person name="Nagra H."/>
            <person name="Otto T.D."/>
            <person name="Rawlings N."/>
            <person name="Sanchez A."/>
            <person name="Sanders M."/>
            <person name="Subramaniam C."/>
            <person name="Tay Y."/>
            <person name="Dear P."/>
            <person name="Doerig C."/>
            <person name="Gruber A."/>
            <person name="Parkinson J."/>
            <person name="Shirley M."/>
            <person name="Wan K.L."/>
            <person name="Berriman M."/>
            <person name="Tomley F."/>
            <person name="Pain A."/>
        </authorList>
    </citation>
    <scope>NUCLEOTIDE SEQUENCE</scope>
    <source>
        <strain evidence="2">Houghton</strain>
    </source>
</reference>
<evidence type="ECO:0000313" key="3">
    <source>
        <dbReference type="Proteomes" id="UP000018050"/>
    </source>
</evidence>
<evidence type="ECO:0000256" key="1">
    <source>
        <dbReference type="SAM" id="MobiDB-lite"/>
    </source>
</evidence>
<reference evidence="2" key="2">
    <citation type="submission" date="2013-10" db="EMBL/GenBank/DDBJ databases">
        <authorList>
            <person name="Aslett M."/>
        </authorList>
    </citation>
    <scope>NUCLEOTIDE SEQUENCE</scope>
    <source>
        <strain evidence="2">Houghton</strain>
    </source>
</reference>
<sequence length="225" mass="24814">MAQITGSALTIYHSQVLKKSAENSWLFLYGRSKTIDFRMPSTFFWEGVDVPVKATEDSPNCGTVHPRQQPGTLPMLHLPQVFHSTTEVLSRFSAPLHRLLVIVGLTVSGCGYQGLQFSCLINGILSALSEAWFCRHMGLKGEHIVFDAQKFAKDAAQQSDEPAITKAAVDISEKAQKVTSTAKEATGPKHEGTAYDEEMQRGSEEDEGESDPDEENTNEENRLDP</sequence>
<dbReference type="GeneID" id="25270433"/>
<accession>U6GCT2</accession>
<dbReference type="Proteomes" id="UP000018050">
    <property type="component" value="Unassembled WGS sequence"/>
</dbReference>
<dbReference type="RefSeq" id="XP_013252270.1">
    <property type="nucleotide sequence ID" value="XM_013396816.1"/>
</dbReference>